<dbReference type="Proteomes" id="UP000246991">
    <property type="component" value="Unassembled WGS sequence"/>
</dbReference>
<sequence length="75" mass="8153">MITSKLLLALPTLPLNLLLRQPPSHPPNLPLKSLRASPPLERHIDQPKHPHPAPAIGPMHPQPSGQVDHIAALLD</sequence>
<feature type="region of interest" description="Disordered" evidence="1">
    <location>
        <begin position="20"/>
        <end position="75"/>
    </location>
</feature>
<dbReference type="AlphaFoldDB" id="A0A317ST91"/>
<keyword evidence="3" id="KW-1185">Reference proteome</keyword>
<gene>
    <name evidence="2" type="ORF">C7212DRAFT_320328</name>
</gene>
<accession>A0A317ST91</accession>
<evidence type="ECO:0000313" key="2">
    <source>
        <dbReference type="EMBL" id="PWW76837.1"/>
    </source>
</evidence>
<protein>
    <submittedName>
        <fullName evidence="2">Uncharacterized protein</fullName>
    </submittedName>
</protein>
<evidence type="ECO:0000256" key="1">
    <source>
        <dbReference type="SAM" id="MobiDB-lite"/>
    </source>
</evidence>
<name>A0A317ST91_9PEZI</name>
<proteinExistence type="predicted"/>
<comment type="caution">
    <text evidence="2">The sequence shown here is derived from an EMBL/GenBank/DDBJ whole genome shotgun (WGS) entry which is preliminary data.</text>
</comment>
<dbReference type="EMBL" id="PYWC01000030">
    <property type="protein sequence ID" value="PWW76837.1"/>
    <property type="molecule type" value="Genomic_DNA"/>
</dbReference>
<organism evidence="2 3">
    <name type="scientific">Tuber magnatum</name>
    <name type="common">white Piedmont truffle</name>
    <dbReference type="NCBI Taxonomy" id="42249"/>
    <lineage>
        <taxon>Eukaryota</taxon>
        <taxon>Fungi</taxon>
        <taxon>Dikarya</taxon>
        <taxon>Ascomycota</taxon>
        <taxon>Pezizomycotina</taxon>
        <taxon>Pezizomycetes</taxon>
        <taxon>Pezizales</taxon>
        <taxon>Tuberaceae</taxon>
        <taxon>Tuber</taxon>
    </lineage>
</organism>
<evidence type="ECO:0000313" key="3">
    <source>
        <dbReference type="Proteomes" id="UP000246991"/>
    </source>
</evidence>
<reference evidence="2 3" key="1">
    <citation type="submission" date="2018-03" db="EMBL/GenBank/DDBJ databases">
        <title>Genomes of Pezizomycetes fungi and the evolution of truffles.</title>
        <authorList>
            <person name="Murat C."/>
            <person name="Payen T."/>
            <person name="Noel B."/>
            <person name="Kuo A."/>
            <person name="Martin F.M."/>
        </authorList>
    </citation>
    <scope>NUCLEOTIDE SEQUENCE [LARGE SCALE GENOMIC DNA]</scope>
    <source>
        <strain evidence="2">091103-1</strain>
    </source>
</reference>